<evidence type="ECO:0000313" key="2">
    <source>
        <dbReference type="EMBL" id="KAL1589892.1"/>
    </source>
</evidence>
<keyword evidence="3" id="KW-1185">Reference proteome</keyword>
<comment type="caution">
    <text evidence="2">The sequence shown here is derived from an EMBL/GenBank/DDBJ whole genome shotgun (WGS) entry which is preliminary data.</text>
</comment>
<feature type="compositionally biased region" description="Low complexity" evidence="1">
    <location>
        <begin position="421"/>
        <end position="434"/>
    </location>
</feature>
<feature type="compositionally biased region" description="Polar residues" evidence="1">
    <location>
        <begin position="7"/>
        <end position="16"/>
    </location>
</feature>
<feature type="compositionally biased region" description="Polar residues" evidence="1">
    <location>
        <begin position="38"/>
        <end position="47"/>
    </location>
</feature>
<accession>A0AB34L0M5</accession>
<protein>
    <submittedName>
        <fullName evidence="2">Uncharacterized protein</fullName>
    </submittedName>
</protein>
<name>A0AB34L0M5_9PEZI</name>
<evidence type="ECO:0000313" key="3">
    <source>
        <dbReference type="Proteomes" id="UP000803884"/>
    </source>
</evidence>
<sequence>MARKSQRLSVSATTPKSSHKRAASNTSLAAVRTKKSKATPTKSQYFSDQEIGDEKHANGTGDVEDLDEDEDVPSAPEEDLSEFESAPESADDDGDENDDEVYESESDQPKARRKSSSKKSATGTTKSSTKGSELWREGVKTGLGPGQQVIIKKPKARPAGKVPYTDDTIHPNTLLFLKDLKGNNNREWLKMHDPDFRQSEKDWFSFVEKLTERLAEIDDTIPELPVKDIIFRIYRDVRFSKDPTPYKPFFSAAWSRTGRKGPYAHYYIQVSPEESFVGGGLWHPEAAPTAAMRRAIDRRSRQFKDVLLDDKLRKEFLKGAPKNDAKAVKAFVTSNSENALKTRPKGFDADHPDIDLLRLRNYTIGRSLSEQELLGAGGFERVAELFGAMKPFITYLNSVVMPDEEEESDGSEDGDEEEASGESSGAEESASEGN</sequence>
<evidence type="ECO:0000256" key="1">
    <source>
        <dbReference type="SAM" id="MobiDB-lite"/>
    </source>
</evidence>
<dbReference type="AlphaFoldDB" id="A0AB34L0M5"/>
<feature type="region of interest" description="Disordered" evidence="1">
    <location>
        <begin position="1"/>
        <end position="146"/>
    </location>
</feature>
<feature type="compositionally biased region" description="Acidic residues" evidence="1">
    <location>
        <begin position="62"/>
        <end position="82"/>
    </location>
</feature>
<dbReference type="PANTHER" id="PTHR36452:SF1">
    <property type="entry name" value="DUF2461 DOMAIN-CONTAINING PROTEIN"/>
    <property type="match status" value="1"/>
</dbReference>
<feature type="compositionally biased region" description="Acidic residues" evidence="1">
    <location>
        <begin position="402"/>
        <end position="420"/>
    </location>
</feature>
<reference evidence="2 3" key="1">
    <citation type="journal article" date="2020" name="Microbiol. Resour. Announc.">
        <title>Draft Genome Sequence of a Cladosporium Species Isolated from the Mesophotic Ascidian Didemnum maculosum.</title>
        <authorList>
            <person name="Gioti A."/>
            <person name="Siaperas R."/>
            <person name="Nikolaivits E."/>
            <person name="Le Goff G."/>
            <person name="Ouazzani J."/>
            <person name="Kotoulas G."/>
            <person name="Topakas E."/>
        </authorList>
    </citation>
    <scope>NUCLEOTIDE SEQUENCE [LARGE SCALE GENOMIC DNA]</scope>
    <source>
        <strain evidence="2 3">TM138-S3</strain>
    </source>
</reference>
<dbReference type="GeneID" id="96002736"/>
<feature type="compositionally biased region" description="Low complexity" evidence="1">
    <location>
        <begin position="118"/>
        <end position="132"/>
    </location>
</feature>
<feature type="region of interest" description="Disordered" evidence="1">
    <location>
        <begin position="400"/>
        <end position="434"/>
    </location>
</feature>
<proteinExistence type="predicted"/>
<dbReference type="Proteomes" id="UP000803884">
    <property type="component" value="Unassembled WGS sequence"/>
</dbReference>
<organism evidence="2 3">
    <name type="scientific">Cladosporium halotolerans</name>
    <dbReference type="NCBI Taxonomy" id="1052096"/>
    <lineage>
        <taxon>Eukaryota</taxon>
        <taxon>Fungi</taxon>
        <taxon>Dikarya</taxon>
        <taxon>Ascomycota</taxon>
        <taxon>Pezizomycotina</taxon>
        <taxon>Dothideomycetes</taxon>
        <taxon>Dothideomycetidae</taxon>
        <taxon>Cladosporiales</taxon>
        <taxon>Cladosporiaceae</taxon>
        <taxon>Cladosporium</taxon>
    </lineage>
</organism>
<dbReference type="Pfam" id="PF09365">
    <property type="entry name" value="DUF2461"/>
    <property type="match status" value="1"/>
</dbReference>
<gene>
    <name evidence="2" type="ORF">WHR41_01292</name>
</gene>
<dbReference type="RefSeq" id="XP_069232997.1">
    <property type="nucleotide sequence ID" value="XM_069369898.1"/>
</dbReference>
<dbReference type="PANTHER" id="PTHR36452">
    <property type="entry name" value="CHROMOSOME 12, WHOLE GENOME SHOTGUN SEQUENCE"/>
    <property type="match status" value="1"/>
</dbReference>
<dbReference type="InterPro" id="IPR012808">
    <property type="entry name" value="CHP02453"/>
</dbReference>
<dbReference type="NCBIfam" id="TIGR02453">
    <property type="entry name" value="TIGR02453 family protein"/>
    <property type="match status" value="1"/>
</dbReference>
<dbReference type="EMBL" id="JAAQHG020000003">
    <property type="protein sequence ID" value="KAL1589892.1"/>
    <property type="molecule type" value="Genomic_DNA"/>
</dbReference>
<feature type="compositionally biased region" description="Acidic residues" evidence="1">
    <location>
        <begin position="89"/>
        <end position="106"/>
    </location>
</feature>